<organism evidence="2 3">
    <name type="scientific">Azospirillum oryzae</name>
    <dbReference type="NCBI Taxonomy" id="286727"/>
    <lineage>
        <taxon>Bacteria</taxon>
        <taxon>Pseudomonadati</taxon>
        <taxon>Pseudomonadota</taxon>
        <taxon>Alphaproteobacteria</taxon>
        <taxon>Rhodospirillales</taxon>
        <taxon>Azospirillaceae</taxon>
        <taxon>Azospirillum</taxon>
    </lineage>
</organism>
<gene>
    <name evidence="2" type="ORF">HUE56_28615</name>
</gene>
<dbReference type="InterPro" id="IPR013785">
    <property type="entry name" value="Aldolase_TIM"/>
</dbReference>
<evidence type="ECO:0000313" key="2">
    <source>
        <dbReference type="EMBL" id="QKS54409.1"/>
    </source>
</evidence>
<dbReference type="PANTHER" id="PTHR35882:SF2">
    <property type="entry name" value="PELA"/>
    <property type="match status" value="1"/>
</dbReference>
<dbReference type="SUPFAM" id="SSF51445">
    <property type="entry name" value="(Trans)glycosidases"/>
    <property type="match status" value="1"/>
</dbReference>
<dbReference type="Proteomes" id="UP000509702">
    <property type="component" value="Plasmid unnamed6"/>
</dbReference>
<dbReference type="Gene3D" id="3.20.20.70">
    <property type="entry name" value="Aldolase class I"/>
    <property type="match status" value="1"/>
</dbReference>
<accession>A0A6N1ASR9</accession>
<dbReference type="EMBL" id="CP054621">
    <property type="protein sequence ID" value="QKS54409.1"/>
    <property type="molecule type" value="Genomic_DNA"/>
</dbReference>
<sequence length="319" mass="35474">MGCARLWRGLAEQERLEQKDRGGVTGGSIGRRAVAGGLMSGVALLALPNRSLRAADAGHATAASDPWAVYYADAAPLSAFRPYRLLVLDSRTHPPLSPLADRGKTLLGYLSVGEVETHRPWFGRVKAWGILDQENPNWSGSFYVDVRDRRWVKLVVEELVPAILREGFQGVFLDTLDNPPHLERTDPKRWRGMTDAAAALVRAIRRNWPDIGLMQNRAYEILPQTAPLLSHVLGESVYAGWDFAAKRPHRQSAEDYRFQVEALKAAGALNPRLAIHTLDYWDPADAAGIRAIYDLQRANGFAPYVSTVELDRLIPEPPR</sequence>
<dbReference type="PANTHER" id="PTHR35882">
    <property type="entry name" value="PELA"/>
    <property type="match status" value="1"/>
</dbReference>
<dbReference type="InterPro" id="IPR016062">
    <property type="entry name" value="TM1410-rel"/>
</dbReference>
<dbReference type="InterPro" id="IPR017853">
    <property type="entry name" value="GH"/>
</dbReference>
<proteinExistence type="predicted"/>
<protein>
    <submittedName>
        <fullName evidence="2">Endo alpha-1,4 polygalactosaminidase</fullName>
    </submittedName>
</protein>
<dbReference type="InterPro" id="IPR004352">
    <property type="entry name" value="GH114_TIM-barrel"/>
</dbReference>
<feature type="domain" description="Glycoside-hydrolase family GH114 TIM-barrel" evidence="1">
    <location>
        <begin position="88"/>
        <end position="311"/>
    </location>
</feature>
<dbReference type="OrthoDB" id="10730at2"/>
<geneLocation type="plasmid" evidence="2 3">
    <name>unnamed6</name>
</geneLocation>
<dbReference type="Pfam" id="PF03537">
    <property type="entry name" value="Glyco_hydro_114"/>
    <property type="match status" value="1"/>
</dbReference>
<evidence type="ECO:0000313" key="3">
    <source>
        <dbReference type="Proteomes" id="UP000509702"/>
    </source>
</evidence>
<keyword evidence="3" id="KW-1185">Reference proteome</keyword>
<dbReference type="AlphaFoldDB" id="A0A6N1ASR9"/>
<evidence type="ECO:0000259" key="1">
    <source>
        <dbReference type="Pfam" id="PF03537"/>
    </source>
</evidence>
<name>A0A6N1ASR9_9PROT</name>
<dbReference type="KEGG" id="aoz:HUE56_28615"/>
<dbReference type="PRINTS" id="PR01545">
    <property type="entry name" value="THEMAYE10DUF"/>
</dbReference>
<keyword evidence="2" id="KW-0614">Plasmid</keyword>
<reference evidence="2 3" key="1">
    <citation type="submission" date="2020-06" db="EMBL/GenBank/DDBJ databases">
        <title>Complete genome of Azosprillum oryzae KACC14407.</title>
        <authorList>
            <person name="Kim M."/>
            <person name="Park Y.-J."/>
            <person name="Shin J.-H."/>
        </authorList>
    </citation>
    <scope>NUCLEOTIDE SEQUENCE [LARGE SCALE GENOMIC DNA]</scope>
    <source>
        <strain evidence="2 3">KACC 14407</strain>
        <plasmid evidence="2 3">unnamed6</plasmid>
    </source>
</reference>